<reference evidence="3 4" key="1">
    <citation type="submission" date="2023-08" db="EMBL/GenBank/DDBJ databases">
        <title>Black Yeasts Isolated from many extreme environments.</title>
        <authorList>
            <person name="Coleine C."/>
            <person name="Stajich J.E."/>
            <person name="Selbmann L."/>
        </authorList>
    </citation>
    <scope>NUCLEOTIDE SEQUENCE [LARGE SCALE GENOMIC DNA]</scope>
    <source>
        <strain evidence="3 4">CCFEE 5935</strain>
    </source>
</reference>
<dbReference type="PANTHER" id="PTHR39465:SF1">
    <property type="entry name" value="DNA LIGASE D 3'-PHOSPHOESTERASE DOMAIN-CONTAINING PROTEIN"/>
    <property type="match status" value="1"/>
</dbReference>
<feature type="domain" description="DNA ligase D 3'-phosphoesterase" evidence="2">
    <location>
        <begin position="1"/>
        <end position="93"/>
    </location>
</feature>
<feature type="compositionally biased region" description="Basic and acidic residues" evidence="1">
    <location>
        <begin position="38"/>
        <end position="48"/>
    </location>
</feature>
<dbReference type="AlphaFoldDB" id="A0AAV9PCQ1"/>
<accession>A0AAV9PCQ1</accession>
<dbReference type="Proteomes" id="UP001337655">
    <property type="component" value="Unassembled WGS sequence"/>
</dbReference>
<dbReference type="GeneID" id="89925466"/>
<keyword evidence="4" id="KW-1185">Reference proteome</keyword>
<comment type="caution">
    <text evidence="3">The sequence shown here is derived from an EMBL/GenBank/DDBJ whole genome shotgun (WGS) entry which is preliminary data.</text>
</comment>
<organism evidence="3 4">
    <name type="scientific">Saxophila tyrrhenica</name>
    <dbReference type="NCBI Taxonomy" id="1690608"/>
    <lineage>
        <taxon>Eukaryota</taxon>
        <taxon>Fungi</taxon>
        <taxon>Dikarya</taxon>
        <taxon>Ascomycota</taxon>
        <taxon>Pezizomycotina</taxon>
        <taxon>Dothideomycetes</taxon>
        <taxon>Dothideomycetidae</taxon>
        <taxon>Mycosphaerellales</taxon>
        <taxon>Extremaceae</taxon>
        <taxon>Saxophila</taxon>
    </lineage>
</organism>
<protein>
    <recommendedName>
        <fullName evidence="2">DNA ligase D 3'-phosphoesterase domain-containing protein</fullName>
    </recommendedName>
</protein>
<evidence type="ECO:0000256" key="1">
    <source>
        <dbReference type="SAM" id="MobiDB-lite"/>
    </source>
</evidence>
<dbReference type="EMBL" id="JAVRRT010000006">
    <property type="protein sequence ID" value="KAK5170976.1"/>
    <property type="molecule type" value="Genomic_DNA"/>
</dbReference>
<feature type="region of interest" description="Disordered" evidence="1">
    <location>
        <begin position="38"/>
        <end position="70"/>
    </location>
</feature>
<dbReference type="Pfam" id="PF13298">
    <property type="entry name" value="LigD_N"/>
    <property type="match status" value="1"/>
</dbReference>
<evidence type="ECO:0000313" key="3">
    <source>
        <dbReference type="EMBL" id="KAK5170976.1"/>
    </source>
</evidence>
<feature type="region of interest" description="Disordered" evidence="1">
    <location>
        <begin position="94"/>
        <end position="140"/>
    </location>
</feature>
<dbReference type="InterPro" id="IPR014144">
    <property type="entry name" value="LigD_PE_domain"/>
</dbReference>
<dbReference type="RefSeq" id="XP_064660004.1">
    <property type="nucleotide sequence ID" value="XM_064801374.1"/>
</dbReference>
<proteinExistence type="predicted"/>
<evidence type="ECO:0000313" key="4">
    <source>
        <dbReference type="Proteomes" id="UP001337655"/>
    </source>
</evidence>
<dbReference type="PANTHER" id="PTHR39465">
    <property type="entry name" value="DNA LIGASE D, 3'-PHOSPHOESTERASE DOMAIN"/>
    <property type="match status" value="1"/>
</dbReference>
<name>A0AAV9PCQ1_9PEZI</name>
<evidence type="ECO:0000259" key="2">
    <source>
        <dbReference type="Pfam" id="PF13298"/>
    </source>
</evidence>
<gene>
    <name evidence="3" type="ORF">LTR77_004120</name>
</gene>
<sequence length="258" mass="29543">MAIETRVHNIWNNLIESASHATGSLLIWDTGEYEVLPRKQEHNTRSTDDELSDDNTDQTQDTRTHSERLFTSFQSRHIRLRLHGSRLPHNYTIALRLPSANDRSGQPKKPIRKRRRVDPSKPTKPKPSDSTGSEASDSELALSVTTPFTEDAAAALASEEESNEDEDSTIRANNAYSGAINTIGSVHQRNWFLTLDRRNSGFRKDRKSNRWVGDWEAFFVRGREYERSVVTGRTADEVMEDEGVEKFVGRKMWRPIME</sequence>